<dbReference type="Proteomes" id="UP000195766">
    <property type="component" value="Unassembled WGS sequence"/>
</dbReference>
<dbReference type="AlphaFoldDB" id="A0A1R4F1P1"/>
<evidence type="ECO:0008006" key="3">
    <source>
        <dbReference type="Google" id="ProtNLM"/>
    </source>
</evidence>
<gene>
    <name evidence="1" type="ORF">FM111_02035</name>
</gene>
<dbReference type="Gene3D" id="2.10.109.10">
    <property type="entry name" value="Umud Fragment, subunit A"/>
    <property type="match status" value="1"/>
</dbReference>
<evidence type="ECO:0000313" key="1">
    <source>
        <dbReference type="EMBL" id="SJM49781.1"/>
    </source>
</evidence>
<protein>
    <recommendedName>
        <fullName evidence="3">Peptidase S24/S26A/S26B/S26C domain-containing protein</fullName>
    </recommendedName>
</protein>
<proteinExistence type="predicted"/>
<dbReference type="EMBL" id="FUIE01000015">
    <property type="protein sequence ID" value="SJM49781.1"/>
    <property type="molecule type" value="Genomic_DNA"/>
</dbReference>
<reference evidence="1 2" key="1">
    <citation type="submission" date="2017-02" db="EMBL/GenBank/DDBJ databases">
        <authorList>
            <person name="Peterson S.W."/>
        </authorList>
    </citation>
    <scope>NUCLEOTIDE SEQUENCE [LARGE SCALE GENOMIC DNA]</scope>
    <source>
        <strain evidence="1 2">3F5N</strain>
    </source>
</reference>
<name>A0A1R4F1P1_BREDI</name>
<sequence>MDYVEPPQNATPHTVALQVRGTSLGPAWDESIIYYDDVRSPVTPDLHGRLCVVGLPDGRVLVKILKAAGDGTFHLLSNSLEEPLLNEEVAWAARVKAAHPR</sequence>
<evidence type="ECO:0000313" key="2">
    <source>
        <dbReference type="Proteomes" id="UP000195766"/>
    </source>
</evidence>
<organism evidence="1 2">
    <name type="scientific">Brevundimonas diminuta 3F5N</name>
    <dbReference type="NCBI Taxonomy" id="1255603"/>
    <lineage>
        <taxon>Bacteria</taxon>
        <taxon>Pseudomonadati</taxon>
        <taxon>Pseudomonadota</taxon>
        <taxon>Alphaproteobacteria</taxon>
        <taxon>Caulobacterales</taxon>
        <taxon>Caulobacteraceae</taxon>
        <taxon>Brevundimonas</taxon>
    </lineage>
</organism>
<accession>A0A1R4F1P1</accession>